<organism evidence="14">
    <name type="scientific">Aspergillus versicolor</name>
    <dbReference type="NCBI Taxonomy" id="46472"/>
    <lineage>
        <taxon>Eukaryota</taxon>
        <taxon>Fungi</taxon>
        <taxon>Dikarya</taxon>
        <taxon>Ascomycota</taxon>
        <taxon>Pezizomycotina</taxon>
        <taxon>Eurotiomycetes</taxon>
        <taxon>Eurotiomycetidae</taxon>
        <taxon>Eurotiales</taxon>
        <taxon>Aspergillaceae</taxon>
        <taxon>Aspergillus</taxon>
        <taxon>Aspergillus subgen. Nidulantes</taxon>
    </lineage>
</organism>
<dbReference type="InterPro" id="IPR020807">
    <property type="entry name" value="PKS_DH"/>
</dbReference>
<dbReference type="InterPro" id="IPR001227">
    <property type="entry name" value="Ac_transferase_dom_sf"/>
</dbReference>
<dbReference type="PROSITE" id="PS52019">
    <property type="entry name" value="PKS_MFAS_DH"/>
    <property type="match status" value="1"/>
</dbReference>
<dbReference type="GO" id="GO:0006633">
    <property type="term" value="P:fatty acid biosynthetic process"/>
    <property type="evidence" value="ECO:0007669"/>
    <property type="project" value="InterPro"/>
</dbReference>
<dbReference type="Pfam" id="PF16197">
    <property type="entry name" value="KAsynt_C_assoc"/>
    <property type="match status" value="1"/>
</dbReference>
<dbReference type="InterPro" id="IPR049551">
    <property type="entry name" value="PKS_DH_C"/>
</dbReference>
<feature type="region of interest" description="Disordered" evidence="10">
    <location>
        <begin position="2501"/>
        <end position="2566"/>
    </location>
</feature>
<evidence type="ECO:0000256" key="1">
    <source>
        <dbReference type="ARBA" id="ARBA00022450"/>
    </source>
</evidence>
<dbReference type="InterPro" id="IPR020845">
    <property type="entry name" value="AMP-binding_CS"/>
</dbReference>
<dbReference type="SUPFAM" id="SSF52777">
    <property type="entry name" value="CoA-dependent acyltransferases"/>
    <property type="match status" value="2"/>
</dbReference>
<dbReference type="InterPro" id="IPR042099">
    <property type="entry name" value="ANL_N_sf"/>
</dbReference>
<dbReference type="Gene3D" id="3.10.129.110">
    <property type="entry name" value="Polyketide synthase dehydratase"/>
    <property type="match status" value="1"/>
</dbReference>
<dbReference type="Gene3D" id="3.30.559.10">
    <property type="entry name" value="Chloramphenicol acetyltransferase-like domain"/>
    <property type="match status" value="1"/>
</dbReference>
<dbReference type="SUPFAM" id="SSF53901">
    <property type="entry name" value="Thiolase-like"/>
    <property type="match status" value="1"/>
</dbReference>
<feature type="active site" description="Proton donor; for dehydratase activity" evidence="9">
    <location>
        <position position="1148"/>
    </location>
</feature>
<dbReference type="SUPFAM" id="SSF47336">
    <property type="entry name" value="ACP-like"/>
    <property type="match status" value="2"/>
</dbReference>
<dbReference type="SMART" id="SM00825">
    <property type="entry name" value="PKS_KS"/>
    <property type="match status" value="1"/>
</dbReference>
<evidence type="ECO:0000259" key="12">
    <source>
        <dbReference type="PROSITE" id="PS52004"/>
    </source>
</evidence>
<dbReference type="Gene3D" id="3.40.50.12780">
    <property type="entry name" value="N-terminal domain of ligase-like"/>
    <property type="match status" value="1"/>
</dbReference>
<dbReference type="Gene3D" id="3.40.366.10">
    <property type="entry name" value="Malonyl-Coenzyme A Acyl Carrier Protein, domain 2"/>
    <property type="match status" value="1"/>
</dbReference>
<feature type="region of interest" description="C-terminal hotdog fold" evidence="9">
    <location>
        <begin position="1085"/>
        <end position="1241"/>
    </location>
</feature>
<dbReference type="Gene3D" id="3.40.50.150">
    <property type="entry name" value="Vaccinia Virus protein VP39"/>
    <property type="match status" value="1"/>
</dbReference>
<feature type="domain" description="PKS/mFAS DH" evidence="13">
    <location>
        <begin position="940"/>
        <end position="1241"/>
    </location>
</feature>
<reference evidence="14" key="1">
    <citation type="submission" date="2019-08" db="EMBL/GenBank/DDBJ databases">
        <authorList>
            <person name="Gan M."/>
            <person name="Li J."/>
        </authorList>
    </citation>
    <scope>NUCLEOTIDE SEQUENCE</scope>
    <source>
        <strain evidence="14">IMB17-055</strain>
    </source>
</reference>
<feature type="region of interest" description="Disordered" evidence="10">
    <location>
        <begin position="3816"/>
        <end position="3836"/>
    </location>
</feature>
<dbReference type="Pfam" id="PF21089">
    <property type="entry name" value="PKS_DH_N"/>
    <property type="match status" value="1"/>
</dbReference>
<dbReference type="InterPro" id="IPR045851">
    <property type="entry name" value="AMP-bd_C_sf"/>
</dbReference>
<keyword evidence="4" id="KW-0489">Methyltransferase</keyword>
<dbReference type="GO" id="GO:0004315">
    <property type="term" value="F:3-oxoacyl-[acyl-carrier-protein] synthase activity"/>
    <property type="evidence" value="ECO:0007669"/>
    <property type="project" value="InterPro"/>
</dbReference>
<dbReference type="InterPro" id="IPR013217">
    <property type="entry name" value="Methyltransf_12"/>
</dbReference>
<dbReference type="InterPro" id="IPR020841">
    <property type="entry name" value="PKS_Beta-ketoAc_synthase_dom"/>
</dbReference>
<evidence type="ECO:0000313" key="14">
    <source>
        <dbReference type="EMBL" id="QJD20768.1"/>
    </source>
</evidence>
<dbReference type="Pfam" id="PF14765">
    <property type="entry name" value="PS-DH"/>
    <property type="match status" value="1"/>
</dbReference>
<dbReference type="CDD" id="cd02440">
    <property type="entry name" value="AdoMet_MTases"/>
    <property type="match status" value="1"/>
</dbReference>
<dbReference type="PANTHER" id="PTHR43775">
    <property type="entry name" value="FATTY ACID SYNTHASE"/>
    <property type="match status" value="1"/>
</dbReference>
<dbReference type="PROSITE" id="PS00455">
    <property type="entry name" value="AMP_BINDING"/>
    <property type="match status" value="1"/>
</dbReference>
<dbReference type="InterPro" id="IPR000873">
    <property type="entry name" value="AMP-dep_synth/lig_dom"/>
</dbReference>
<dbReference type="Pfam" id="PF07993">
    <property type="entry name" value="NAD_binding_4"/>
    <property type="match status" value="1"/>
</dbReference>
<dbReference type="GO" id="GO:0004312">
    <property type="term" value="F:fatty acid synthase activity"/>
    <property type="evidence" value="ECO:0007669"/>
    <property type="project" value="TreeGrafter"/>
</dbReference>
<dbReference type="Pfam" id="PF08242">
    <property type="entry name" value="Methyltransf_12"/>
    <property type="match status" value="1"/>
</dbReference>
<dbReference type="CDD" id="cd19532">
    <property type="entry name" value="C_PKS-NRPS"/>
    <property type="match status" value="1"/>
</dbReference>
<dbReference type="InterPro" id="IPR010071">
    <property type="entry name" value="AA_adenyl_dom"/>
</dbReference>
<dbReference type="InterPro" id="IPR009081">
    <property type="entry name" value="PP-bd_ACP"/>
</dbReference>
<dbReference type="CDD" id="cd05930">
    <property type="entry name" value="A_NRPS"/>
    <property type="match status" value="1"/>
</dbReference>
<name>A0A6M3RPI7_ASPVE</name>
<dbReference type="InterPro" id="IPR013120">
    <property type="entry name" value="FAR_NAD-bd"/>
</dbReference>
<evidence type="ECO:0000256" key="3">
    <source>
        <dbReference type="ARBA" id="ARBA00022598"/>
    </source>
</evidence>
<feature type="domain" description="Carrier" evidence="11">
    <location>
        <begin position="2406"/>
        <end position="2485"/>
    </location>
</feature>
<dbReference type="InterPro" id="IPR013968">
    <property type="entry name" value="PKS_KR"/>
</dbReference>
<dbReference type="GO" id="GO:0009403">
    <property type="term" value="P:toxin biosynthetic process"/>
    <property type="evidence" value="ECO:0007669"/>
    <property type="project" value="UniProtKB-ARBA"/>
</dbReference>
<evidence type="ECO:0000256" key="10">
    <source>
        <dbReference type="SAM" id="MobiDB-lite"/>
    </source>
</evidence>
<dbReference type="SUPFAM" id="SSF53335">
    <property type="entry name" value="S-adenosyl-L-methionine-dependent methyltransferases"/>
    <property type="match status" value="1"/>
</dbReference>
<dbReference type="InterPro" id="IPR049552">
    <property type="entry name" value="PKS_DH_N"/>
</dbReference>
<comment type="similarity">
    <text evidence="8">In the C-terminal section; belongs to the NRP synthetase family.</text>
</comment>
<dbReference type="InterPro" id="IPR001242">
    <property type="entry name" value="Condensation_dom"/>
</dbReference>
<dbReference type="SUPFAM" id="SSF56801">
    <property type="entry name" value="Acetyl-CoA synthetase-like"/>
    <property type="match status" value="1"/>
</dbReference>
<dbReference type="InterPro" id="IPR018201">
    <property type="entry name" value="Ketoacyl_synth_AS"/>
</dbReference>
<accession>A0A6M3RPI7</accession>
<dbReference type="Gene3D" id="1.10.1200.10">
    <property type="entry name" value="ACP-like"/>
    <property type="match status" value="2"/>
</dbReference>
<dbReference type="PROSITE" id="PS00606">
    <property type="entry name" value="KS3_1"/>
    <property type="match status" value="1"/>
</dbReference>
<dbReference type="GO" id="GO:0016874">
    <property type="term" value="F:ligase activity"/>
    <property type="evidence" value="ECO:0007669"/>
    <property type="project" value="UniProtKB-KW"/>
</dbReference>
<dbReference type="GO" id="GO:0031177">
    <property type="term" value="F:phosphopantetheine binding"/>
    <property type="evidence" value="ECO:0007669"/>
    <property type="project" value="InterPro"/>
</dbReference>
<dbReference type="PROSITE" id="PS50075">
    <property type="entry name" value="CARRIER"/>
    <property type="match status" value="2"/>
</dbReference>
<keyword evidence="1" id="KW-0596">Phosphopantetheine</keyword>
<dbReference type="Pfam" id="PF00501">
    <property type="entry name" value="AMP-binding"/>
    <property type="match status" value="1"/>
</dbReference>
<evidence type="ECO:0000256" key="7">
    <source>
        <dbReference type="ARBA" id="ARBA00023268"/>
    </source>
</evidence>
<dbReference type="InterPro" id="IPR049900">
    <property type="entry name" value="PKS_mFAS_DH"/>
</dbReference>
<dbReference type="InterPro" id="IPR036291">
    <property type="entry name" value="NAD(P)-bd_dom_sf"/>
</dbReference>
<dbReference type="Gene3D" id="3.40.47.10">
    <property type="match status" value="1"/>
</dbReference>
<dbReference type="Pfam" id="PF00668">
    <property type="entry name" value="Condensation"/>
    <property type="match status" value="1"/>
</dbReference>
<dbReference type="InterPro" id="IPR016036">
    <property type="entry name" value="Malonyl_transacylase_ACP-bd"/>
</dbReference>
<sequence>MENRSQEPIAIIGSGCRFPGEATSPSKLWDLLRTPRDVLRKIDRFSADGFYNTDGHHHGSSNVLHSYQLSEDTRAFDAQFFNIPASEAESMDPQQRFLMEVVYEALESGAMTIEDLAGSPTAVYVGVMCNDYAHITYADLESVPKNAATGSALSILSNRISYFFNWTGPSMTIDTACSSSLVALHHAVQTLREGSSKVAVAAGTNLIFTPTNYIAESNVNMLSPTGRSRMWDANADGYARGEGVAAVVLKTLSQAIADGDHIESVIRETGLNQDGRTTGITMPSSTAQAALIRSTYARAGLDLTKQSDRPQFFEAHGTGTKAGDPEEARAIYNAYFGSEDTKDSDSLYVGSIKTIIGHTEGTAGLAGLLKASLAVQNKMLPPNMHFESLNPDIQPYYGKLQILTSPKPWPTLAPGVPRRVSVNSFGFGGANAHAIVESYTPSSTNIVEKTLRSETAVPFIFSGYSEKAVMAQLTRFLEYLETNPEPRLRDSAWTLSRRSAFAIRTTVSGSSSIERLREKLQAKIDSKKDGKALGIRASAKNARILGVFTGQGAQWPKMGLGLVKTSPIARRIFAGLENSLAELPTEDRPPWSLVQELEREADESRVMEGEFSQVLCTAVQVMLVDLLSYSGVSFDAVVGHSSGEIGAAYAAGYLSASDAIRVAYYRGKFGRLARGRDGVSGGMLAAGTDLTDAKELCELEAFEGRLQVAASNSSSSVTLSGDAEAVREAQFILEDEKKFARLLKVDTAYHSYHMQPCAEPYVSAMKRAGVQVLKPQCETRWFSSVLEGEEVGPEMAATLANTYWRDNLLQPVMFSQALEQAISNTTGIGLVLEVGPHAALKGPASLTINDKLGREIPYSGILSRNADDVESFSDGIGAVWASIPRPVVDFSRVDALLAAGAEDLPRLCESVPGYSWDHSRKYWMESRSSAALRLRPAAHHELLGVRADSLDREYRWRNFIKPSQLSWTRGHQVQSQLIFPGAGFSIMALEAAKVLAPVEEITMVELMDVQVLRAMAFQDENASVEVVCSLMNVVEDSDQSSITADFACDICLSKESGFVMASCATVRLQLGEPSPQALPERNDCTVRMNDVDIDHFYSTLWGLGYNYTDMFRSITSLQRTTDAAQGIIHTELPPDYTTSLTFHPSTLDVAFQGIFGAMGAPGDGRLWTVLVPTRIKRITINPSVCAQNAGLGVDMPFDANVSVSPVDGVAGDVDIFDSTGINKVVQVEGLQVSPLAPVTSSDDREVFSDTIWNYQEPDAARGVAEWTLTDEEWEHARYVERACFFYLKQLHETITAEEKERCDWHPRKMLDWATEVVGVVSRGEHPIIRREWMDDTWEMLKGPLDELTAKYEDFESLTHVGKNLIPFVRGEFSLLELVRDGGLLEHIYRNTYAFAEYNNYLGDLVKQLSHRFPRMDIFEIGAGTGSTTEAVLSKIGDQYSSYTYTDVSAGFFLKAQDMFKEHTGKMVYKTYDAEKAPSQQGYTERTYDLVIASNVLHATHSLETTLANARKLLKPGGYLVMLEVTDVQPLRPTFFFGCLPGWWVGENDGRPHHPLVTKERWGELFSATGFSGLDTSTPSHDVFMAPFSVMLTQAVDKQMSLIRQPLQEDSKIKIDNLLILGGVGFTTYALIESVKDQLEPFVNEITIVDTVEALQESHFHPRQMLLSLVELDAPVFSPFTPERFAGLQMLTDKCRNVLWVVQGASGEQPYANMINGVARCLVGEQPDMRFQFLDFDVSDTLDADLIVRTLLRLQVSDAWHTLIEPYRPVWTLEREVRVIQGQPRIPRYRPSERRNLQYNSWRRTIREAVDPSQKPVLLTHANSQFDLEENTAPKPVEAGQLAINVSRSSTKAVEIEGVGQLYIVTGEISQSGQQVLAFSHQNGSQVRIPKDWVANIATSASEEHALIQMAAEVCLGTSILNRTPGNGRLLVHEASEGLARTLLALTSTEPSRVVFTTTNRAKFDSGLPFSFIHPSSPDTSIARRIPANVAAFVDASLGGAKGQSLGARLARHISSTQGRIISIDGFYSTSSQKWGAVNKGSLSALLQKTIDVFVRAGHEDYPKELSLDEVIGASSARKEIEVVNWKSQDKAQVKLSPVQDEINFRDDRTYLLVGLTGELGRSLCRWMVQRGARHLVLTSRKPDVEQAWFDLMASYGAQVHVLAMDATDRKSTYSVVQKIRKTLPPVAGVGNGAMILNDGLFNVISHKDFDQTLRPKVDGTIYLNELFNAPDLDFFIVFSSLAYVTGNFGQTSYAAANGFMASLVEGRQKRGLVGSVMNLAGIFGLGYITRTDRTILERLGRLGYANISEYDFHQFFAEAVLAGIPGSGRCLEVSSALRPIDPEKEPNPPAWLDMPRLSHYRQARAATAEGGDSKTMSVRSQLKEQTTMEDVQKVLTSKSHNFILSEEILTLLDGLISTLYKQLGLDPNDDSISPDTSLVELGIDSLVAVDMRVWFTKELDLDMPVLKLLGGATVAAMVEDTMERMSPDLIPKVAKKDVPAADAGTTAEIPTVEVSTADGEGEGEQEKSAELEETSSSNDEPSSTEQPSSSEATPPPSSIASESDDLVKVEKPASVASIDLPKYVRKVKMGYGSVQFFFLVKHLDDPTVLNMQFRLPLQGRIKIPDLKYAVKQLGQRHEALRTAFFVDPENDDEPTQGVLETSPLQLETVQVADTGEARRVCEDVGNYVFDIESGETIRILLLSISPTSHWLVLAFHHISIDGFSFNVLLDEINALYQGQRLPAVTTQFTDVMAKQREELQTGGRRSELEYWRRALGRIPDPIPLFPVAKVSSRLPVTRYHFEEAPMASIDAATAEQIRKQCRTLKATRFHFFMTVLRVFLFAFLDTDELCIGFADASRADPSVSRTIGYLVNMLSLKFERKPAQTFAQKVEEARKQSYAALANSTVPFNALLEKLEAPRSAAYTPVFQVFMDYLQHKFTAPKGLGVVEDEVYAHLTHNFFDLAVDINDVSASEILVRFRMQQYLYSQESVALLLKSYVQLVKLCAYMEPNKPVGEPALYDSPDIDRAVSVGQGPVVSSRWPSTPIQRILDVVKANPEATALVDGEGAALSYTEMVGRARSIASSLLKAGVVAGNIVGVYQEPTADSISSLLAIWLIGAIYLPLDRRVPCSRLSRLVNDSQPSAILYHEKTVSDVSQLEAAPKTAIVAVPASGTNIETALPSISGNGNETSIILYTSGSTGVPKGLPIRHISLLNQVEAMTATFGVGAERVLQQSAPSFDVSMQQILMAVCNGGTLYVVPGETRLDPLAITRLVQSERITWVHATPSEYTQWFRHGSNHLSAAKDLKFAFSSGEALSNALVKDFGLLRRPDVKLVNVYGPAEAGVITGTEIDPTAAPASSDAGAPAVPLGHPLANMAVYVVDRNLRPVPVGVSGEIVVAGAGNIAGYLNRSELTAKAFLPDAITPANHYPGQLATLYRTGDLGRYSADGHLHYEGRMAGDTQIKLNGIRIDLKDVEASIIETAGGEIVNAIVTDHHNPDFLVAHVELKADFPEADGKEFLTYIQQRLPLPKYMCPAMFIPLDNMPLSSHGKLDRRAIAERPLPTVDGDTQQSDAELSETELALRELWAGCLPEDVIKVTSITATTDFFHLGGNSYLLVRLQRLIRDRFNVSVPVMTLYDASTLMSMALKIKNSKSLAVIDWDAETAPQSVASGPSSSSAPRKTSDLTVVLTGATGYLGSRIMKALVADKQVSKIHCVAIRGHSADTPREILAQNSSDKLVLHGGYLDEPFLGLSEAEFKSIGREADIVIHSGANRSFWDHYDKLRGPNVESTKTLANLALQNNAPLHFISSGGVHLLRSSGSTDETETETETETGYNTAESLASLLPPTDGSNGYIASKWASEVYLENFSKATNLPVHVHRLTPAAEVTPDAPLELLEEMSALAEKLQALPSPSGWTGTFDLTPADALGVDIVGAVLAGQDEVQLQFIHHPAQVKMTMEHVAKYLDMLPAAADFQRLPPLQWAGRAKREGLSWHFSSTDFITMGGVSGLELRR</sequence>
<evidence type="ECO:0000256" key="5">
    <source>
        <dbReference type="ARBA" id="ARBA00022679"/>
    </source>
</evidence>
<feature type="region of interest" description="N-terminal hotdog fold" evidence="9">
    <location>
        <begin position="940"/>
        <end position="1073"/>
    </location>
</feature>
<dbReference type="Pfam" id="PF02801">
    <property type="entry name" value="Ketoacyl-synt_C"/>
    <property type="match status" value="1"/>
</dbReference>
<dbReference type="SUPFAM" id="SSF51735">
    <property type="entry name" value="NAD(P)-binding Rossmann-fold domains"/>
    <property type="match status" value="2"/>
</dbReference>
<proteinExistence type="inferred from homology"/>
<dbReference type="Pfam" id="PF00550">
    <property type="entry name" value="PP-binding"/>
    <property type="match status" value="2"/>
</dbReference>
<dbReference type="Pfam" id="PF00109">
    <property type="entry name" value="ketoacyl-synt"/>
    <property type="match status" value="1"/>
</dbReference>
<feature type="active site" description="Proton acceptor; for dehydratase activity" evidence="9">
    <location>
        <position position="971"/>
    </location>
</feature>
<dbReference type="GO" id="GO:0032259">
    <property type="term" value="P:methylation"/>
    <property type="evidence" value="ECO:0007669"/>
    <property type="project" value="UniProtKB-KW"/>
</dbReference>
<dbReference type="InterPro" id="IPR014031">
    <property type="entry name" value="Ketoacyl_synth_C"/>
</dbReference>
<evidence type="ECO:0000259" key="11">
    <source>
        <dbReference type="PROSITE" id="PS50075"/>
    </source>
</evidence>
<evidence type="ECO:0000259" key="13">
    <source>
        <dbReference type="PROSITE" id="PS52019"/>
    </source>
</evidence>
<keyword evidence="6" id="KW-0677">Repeat</keyword>
<dbReference type="Gene3D" id="3.40.50.720">
    <property type="entry name" value="NAD(P)-binding Rossmann-like Domain"/>
    <property type="match status" value="2"/>
</dbReference>
<dbReference type="NCBIfam" id="TIGR01733">
    <property type="entry name" value="AA-adenyl-dom"/>
    <property type="match status" value="1"/>
</dbReference>
<dbReference type="Gene3D" id="3.30.300.30">
    <property type="match status" value="1"/>
</dbReference>
<dbReference type="Pfam" id="PF00698">
    <property type="entry name" value="Acyl_transf_1"/>
    <property type="match status" value="1"/>
</dbReference>
<evidence type="ECO:0000256" key="2">
    <source>
        <dbReference type="ARBA" id="ARBA00022553"/>
    </source>
</evidence>
<dbReference type="InterPro" id="IPR023213">
    <property type="entry name" value="CAT-like_dom_sf"/>
</dbReference>
<dbReference type="PROSITE" id="PS52004">
    <property type="entry name" value="KS3_2"/>
    <property type="match status" value="1"/>
</dbReference>
<dbReference type="InterPro" id="IPR016039">
    <property type="entry name" value="Thiolase-like"/>
</dbReference>
<dbReference type="SMART" id="SM00823">
    <property type="entry name" value="PKS_PP"/>
    <property type="match status" value="2"/>
</dbReference>
<dbReference type="InterPro" id="IPR050091">
    <property type="entry name" value="PKS_NRPS_Biosynth_Enz"/>
</dbReference>
<dbReference type="InterPro" id="IPR029063">
    <property type="entry name" value="SAM-dependent_MTases_sf"/>
</dbReference>
<evidence type="ECO:0000256" key="9">
    <source>
        <dbReference type="PROSITE-ProRule" id="PRU01363"/>
    </source>
</evidence>
<dbReference type="InterPro" id="IPR006162">
    <property type="entry name" value="Ppantetheine_attach_site"/>
</dbReference>
<dbReference type="SMART" id="SM00822">
    <property type="entry name" value="PKS_KR"/>
    <property type="match status" value="1"/>
</dbReference>
<dbReference type="PANTHER" id="PTHR43775:SF20">
    <property type="entry name" value="HYBRID PKS-NRPS SYNTHETASE APDA"/>
    <property type="match status" value="1"/>
</dbReference>
<keyword evidence="5" id="KW-0808">Transferase</keyword>
<dbReference type="InterPro" id="IPR020806">
    <property type="entry name" value="PKS_PP-bd"/>
</dbReference>
<dbReference type="GO" id="GO:0008168">
    <property type="term" value="F:methyltransferase activity"/>
    <property type="evidence" value="ECO:0007669"/>
    <property type="project" value="UniProtKB-KW"/>
</dbReference>
<evidence type="ECO:0000256" key="6">
    <source>
        <dbReference type="ARBA" id="ARBA00022737"/>
    </source>
</evidence>
<dbReference type="InterPro" id="IPR014043">
    <property type="entry name" value="Acyl_transferase_dom"/>
</dbReference>
<dbReference type="InterPro" id="IPR036736">
    <property type="entry name" value="ACP-like_sf"/>
</dbReference>
<dbReference type="InterPro" id="IPR014030">
    <property type="entry name" value="Ketoacyl_synth_N"/>
</dbReference>
<evidence type="ECO:0000256" key="8">
    <source>
        <dbReference type="ARBA" id="ARBA00029443"/>
    </source>
</evidence>
<dbReference type="PROSITE" id="PS00012">
    <property type="entry name" value="PHOSPHOPANTETHEINE"/>
    <property type="match status" value="1"/>
</dbReference>
<feature type="domain" description="Carrier" evidence="11">
    <location>
        <begin position="3573"/>
        <end position="3653"/>
    </location>
</feature>
<dbReference type="InterPro" id="IPR016035">
    <property type="entry name" value="Acyl_Trfase/lysoPLipase"/>
</dbReference>
<dbReference type="InterPro" id="IPR057326">
    <property type="entry name" value="KR_dom"/>
</dbReference>
<dbReference type="InterPro" id="IPR032821">
    <property type="entry name" value="PKS_assoc"/>
</dbReference>
<keyword evidence="3" id="KW-0436">Ligase</keyword>
<keyword evidence="2" id="KW-0597">Phosphoprotein</keyword>
<dbReference type="InterPro" id="IPR042104">
    <property type="entry name" value="PKS_dehydratase_sf"/>
</dbReference>
<dbReference type="SMART" id="SM00827">
    <property type="entry name" value="PKS_AT"/>
    <property type="match status" value="1"/>
</dbReference>
<feature type="domain" description="Ketosynthase family 3 (KS3)" evidence="12">
    <location>
        <begin position="6"/>
        <end position="438"/>
    </location>
</feature>
<dbReference type="Pfam" id="PF08659">
    <property type="entry name" value="KR"/>
    <property type="match status" value="1"/>
</dbReference>
<dbReference type="Gene3D" id="3.30.559.30">
    <property type="entry name" value="Nonribosomal peptide synthetase, condensation domain"/>
    <property type="match status" value="1"/>
</dbReference>
<dbReference type="CDD" id="cd00833">
    <property type="entry name" value="PKS"/>
    <property type="match status" value="1"/>
</dbReference>
<dbReference type="SMART" id="SM00826">
    <property type="entry name" value="PKS_DH"/>
    <property type="match status" value="1"/>
</dbReference>
<evidence type="ECO:0000256" key="4">
    <source>
        <dbReference type="ARBA" id="ARBA00022603"/>
    </source>
</evidence>
<protein>
    <submittedName>
        <fullName evidence="14">PKS-NRPs synthetase</fullName>
    </submittedName>
</protein>
<feature type="compositionally biased region" description="Low complexity" evidence="10">
    <location>
        <begin position="2540"/>
        <end position="2552"/>
    </location>
</feature>
<dbReference type="SUPFAM" id="SSF55048">
    <property type="entry name" value="Probable ACP-binding domain of malonyl-CoA ACP transacylase"/>
    <property type="match status" value="1"/>
</dbReference>
<dbReference type="EMBL" id="MN395477">
    <property type="protein sequence ID" value="QJD20768.1"/>
    <property type="molecule type" value="Genomic_DNA"/>
</dbReference>
<keyword evidence="7" id="KW-0511">Multifunctional enzyme</keyword>
<dbReference type="SUPFAM" id="SSF52151">
    <property type="entry name" value="FabD/lysophospholipase-like"/>
    <property type="match status" value="1"/>
</dbReference>